<sequence>MTSNELAAAVEEAIRAAKGRVLGPGRDQYETEDGTQGFESMTLAELLDWASEEAEDLIVYGVMLQIRIKRVKRALKKGFDL</sequence>
<keyword evidence="2" id="KW-1185">Reference proteome</keyword>
<evidence type="ECO:0000313" key="2">
    <source>
        <dbReference type="Proteomes" id="UP001500320"/>
    </source>
</evidence>
<dbReference type="EMBL" id="BAAAUT010000021">
    <property type="protein sequence ID" value="GAA3136893.1"/>
    <property type="molecule type" value="Genomic_DNA"/>
</dbReference>
<dbReference type="Proteomes" id="UP001500320">
    <property type="component" value="Unassembled WGS sequence"/>
</dbReference>
<protein>
    <submittedName>
        <fullName evidence="1">Uncharacterized protein</fullName>
    </submittedName>
</protein>
<proteinExistence type="predicted"/>
<dbReference type="RefSeq" id="WP_344859767.1">
    <property type="nucleotide sequence ID" value="NZ_BAAAUT010000021.1"/>
</dbReference>
<organism evidence="1 2">
    <name type="scientific">Planomonospora alba</name>
    <dbReference type="NCBI Taxonomy" id="161354"/>
    <lineage>
        <taxon>Bacteria</taxon>
        <taxon>Bacillati</taxon>
        <taxon>Actinomycetota</taxon>
        <taxon>Actinomycetes</taxon>
        <taxon>Streptosporangiales</taxon>
        <taxon>Streptosporangiaceae</taxon>
        <taxon>Planomonospora</taxon>
    </lineage>
</organism>
<accession>A0ABP6N5M0</accession>
<evidence type="ECO:0000313" key="1">
    <source>
        <dbReference type="EMBL" id="GAA3136893.1"/>
    </source>
</evidence>
<gene>
    <name evidence="1" type="ORF">GCM10010466_29640</name>
</gene>
<comment type="caution">
    <text evidence="1">The sequence shown here is derived from an EMBL/GenBank/DDBJ whole genome shotgun (WGS) entry which is preliminary data.</text>
</comment>
<name>A0ABP6N5M0_9ACTN</name>
<reference evidence="2" key="1">
    <citation type="journal article" date="2019" name="Int. J. Syst. Evol. Microbiol.">
        <title>The Global Catalogue of Microorganisms (GCM) 10K type strain sequencing project: providing services to taxonomists for standard genome sequencing and annotation.</title>
        <authorList>
            <consortium name="The Broad Institute Genomics Platform"/>
            <consortium name="The Broad Institute Genome Sequencing Center for Infectious Disease"/>
            <person name="Wu L."/>
            <person name="Ma J."/>
        </authorList>
    </citation>
    <scope>NUCLEOTIDE SEQUENCE [LARGE SCALE GENOMIC DNA]</scope>
    <source>
        <strain evidence="2">JCM 9373</strain>
    </source>
</reference>